<dbReference type="Proteomes" id="UP000265716">
    <property type="component" value="Unassembled WGS sequence"/>
</dbReference>
<evidence type="ECO:0000313" key="5">
    <source>
        <dbReference type="EMBL" id="RHZ00250.1"/>
    </source>
</evidence>
<evidence type="ECO:0000313" key="2">
    <source>
        <dbReference type="EMBL" id="RHY11485.1"/>
    </source>
</evidence>
<evidence type="ECO:0000313" key="12">
    <source>
        <dbReference type="Proteomes" id="UP000286510"/>
    </source>
</evidence>
<evidence type="ECO:0000313" key="9">
    <source>
        <dbReference type="Proteomes" id="UP000266196"/>
    </source>
</evidence>
<comment type="caution">
    <text evidence="5">The sequence shown here is derived from an EMBL/GenBank/DDBJ whole genome shotgun (WGS) entry which is preliminary data.</text>
</comment>
<dbReference type="Proteomes" id="UP000266196">
    <property type="component" value="Unassembled WGS sequence"/>
</dbReference>
<evidence type="ECO:0000313" key="8">
    <source>
        <dbReference type="Proteomes" id="UP000265716"/>
    </source>
</evidence>
<protein>
    <submittedName>
        <fullName evidence="5">Uncharacterized protein</fullName>
    </submittedName>
</protein>
<dbReference type="Proteomes" id="UP000266239">
    <property type="component" value="Unassembled WGS sequence"/>
</dbReference>
<evidence type="ECO:0000313" key="1">
    <source>
        <dbReference type="EMBL" id="RHY01414.1"/>
    </source>
</evidence>
<evidence type="ECO:0000313" key="6">
    <source>
        <dbReference type="EMBL" id="RHZ33311.1"/>
    </source>
</evidence>
<evidence type="ECO:0000313" key="11">
    <source>
        <dbReference type="Proteomes" id="UP000283543"/>
    </source>
</evidence>
<dbReference type="EMBL" id="QUTF01010088">
    <property type="protein sequence ID" value="RHZ33311.1"/>
    <property type="molecule type" value="Genomic_DNA"/>
</dbReference>
<evidence type="ECO:0000313" key="10">
    <source>
        <dbReference type="Proteomes" id="UP000266239"/>
    </source>
</evidence>
<dbReference type="AlphaFoldDB" id="A0A397EMS4"/>
<accession>A0A397EMS4</accession>
<dbReference type="EMBL" id="QUTE01015231">
    <property type="protein sequence ID" value="RHZ00250.1"/>
    <property type="molecule type" value="Genomic_DNA"/>
</dbReference>
<evidence type="ECO:0000313" key="3">
    <source>
        <dbReference type="EMBL" id="RHY59867.1"/>
    </source>
</evidence>
<gene>
    <name evidence="2" type="ORF">DYB25_006702</name>
    <name evidence="6" type="ORF">DYB26_007441</name>
    <name evidence="5" type="ORF">DYB31_006707</name>
    <name evidence="4" type="ORF">DYB34_014099</name>
    <name evidence="1" type="ORF">DYB36_011184</name>
    <name evidence="3" type="ORF">DYB38_012263</name>
</gene>
<sequence length="97" mass="10900">MATCHSFCGARQYHMQCSSRISCHLPRSLVTHHIVYGIKAIQTMLDSEYLDVWPMPMSTFVRTNCLHEACCACTSAYPRHLAGSSFSTLTHDSDLCK</sequence>
<dbReference type="Proteomes" id="UP000265427">
    <property type="component" value="Unassembled WGS sequence"/>
</dbReference>
<dbReference type="EMBL" id="QUTB01001542">
    <property type="protein sequence ID" value="RHY75561.1"/>
    <property type="molecule type" value="Genomic_DNA"/>
</dbReference>
<dbReference type="EMBL" id="QUTC01005161">
    <property type="protein sequence ID" value="RHY59867.1"/>
    <property type="molecule type" value="Genomic_DNA"/>
</dbReference>
<evidence type="ECO:0000313" key="7">
    <source>
        <dbReference type="Proteomes" id="UP000265427"/>
    </source>
</evidence>
<proteinExistence type="predicted"/>
<dbReference type="EMBL" id="QUSZ01007843">
    <property type="protein sequence ID" value="RHY01414.1"/>
    <property type="molecule type" value="Genomic_DNA"/>
</dbReference>
<reference evidence="7 8" key="1">
    <citation type="submission" date="2018-08" db="EMBL/GenBank/DDBJ databases">
        <title>Aphanomyces genome sequencing and annotation.</title>
        <authorList>
            <person name="Minardi D."/>
            <person name="Oidtmann B."/>
            <person name="Van Der Giezen M."/>
            <person name="Studholme D.J."/>
        </authorList>
    </citation>
    <scope>NUCLEOTIDE SEQUENCE [LARGE SCALE GENOMIC DNA]</scope>
    <source>
        <strain evidence="5 9">197901</strain>
        <strain evidence="6 12">FDL457</strain>
        <strain evidence="1 7">Kv</strain>
        <strain evidence="3 8">SA</strain>
        <strain evidence="4 11">Si</strain>
        <strain evidence="2 10">Yx</strain>
    </source>
</reference>
<dbReference type="EMBL" id="QUTA01006355">
    <property type="protein sequence ID" value="RHY11485.1"/>
    <property type="molecule type" value="Genomic_DNA"/>
</dbReference>
<organism evidence="5 9">
    <name type="scientific">Aphanomyces astaci</name>
    <name type="common">Crayfish plague agent</name>
    <dbReference type="NCBI Taxonomy" id="112090"/>
    <lineage>
        <taxon>Eukaryota</taxon>
        <taxon>Sar</taxon>
        <taxon>Stramenopiles</taxon>
        <taxon>Oomycota</taxon>
        <taxon>Saprolegniomycetes</taxon>
        <taxon>Saprolegniales</taxon>
        <taxon>Verrucalvaceae</taxon>
        <taxon>Aphanomyces</taxon>
    </lineage>
</organism>
<dbReference type="Proteomes" id="UP000283543">
    <property type="component" value="Unassembled WGS sequence"/>
</dbReference>
<name>A0A397EMS4_APHAT</name>
<evidence type="ECO:0000313" key="4">
    <source>
        <dbReference type="EMBL" id="RHY75561.1"/>
    </source>
</evidence>
<dbReference type="Proteomes" id="UP000286510">
    <property type="component" value="Unassembled WGS sequence"/>
</dbReference>